<evidence type="ECO:0000313" key="4">
    <source>
        <dbReference type="Proteomes" id="UP000596932"/>
    </source>
</evidence>
<evidence type="ECO:0000256" key="1">
    <source>
        <dbReference type="SAM" id="SignalP"/>
    </source>
</evidence>
<dbReference type="InterPro" id="IPR007893">
    <property type="entry name" value="Spore_coat_U/FanG"/>
</dbReference>
<dbReference type="Pfam" id="PF05229">
    <property type="entry name" value="SCPU"/>
    <property type="match status" value="1"/>
</dbReference>
<comment type="caution">
    <text evidence="3">The sequence shown here is derived from an EMBL/GenBank/DDBJ whole genome shotgun (WGS) entry which is preliminary data.</text>
</comment>
<reference evidence="3" key="1">
    <citation type="submission" date="2020-07" db="EMBL/GenBank/DDBJ databases">
        <title>Pseudomonas chaetoceroseae sp. nov., a new member of the Pseudomonas oleovorans group isolated from a culture of Chaetoceros calcitrans.</title>
        <authorList>
            <person name="Girard L."/>
            <person name="Lood C."/>
            <person name="De Mot R."/>
            <person name="Baudart J."/>
        </authorList>
    </citation>
    <scope>NUCLEOTIDE SEQUENCE</scope>
    <source>
        <strain evidence="3">536</strain>
    </source>
</reference>
<dbReference type="Proteomes" id="UP000596932">
    <property type="component" value="Unassembled WGS sequence"/>
</dbReference>
<proteinExistence type="predicted"/>
<feature type="chain" id="PRO_5037244032" evidence="1">
    <location>
        <begin position="23"/>
        <end position="178"/>
    </location>
</feature>
<feature type="signal peptide" evidence="1">
    <location>
        <begin position="1"/>
        <end position="22"/>
    </location>
</feature>
<dbReference type="AlphaFoldDB" id="A0A931CWW8"/>
<dbReference type="PANTHER" id="PTHR37089">
    <property type="entry name" value="PROTEIN U-RELATED"/>
    <property type="match status" value="1"/>
</dbReference>
<dbReference type="InterPro" id="IPR053167">
    <property type="entry name" value="Spore_coat_component"/>
</dbReference>
<keyword evidence="1" id="KW-0732">Signal</keyword>
<organism evidence="3 4">
    <name type="scientific">Pseudomonas chaetocerotis</name>
    <dbReference type="NCBI Taxonomy" id="2758695"/>
    <lineage>
        <taxon>Bacteria</taxon>
        <taxon>Pseudomonadati</taxon>
        <taxon>Pseudomonadota</taxon>
        <taxon>Gammaproteobacteria</taxon>
        <taxon>Pseudomonadales</taxon>
        <taxon>Pseudomonadaceae</taxon>
        <taxon>Pseudomonas</taxon>
    </lineage>
</organism>
<sequence length="178" mass="18251">MKPITRIAALLALSHFAAPAFSAGELQGQLNVQITIGTGCTVTNGTADGSSNTFGSLSFGEYNDLANLIDGRSFGSAGGSSFGLQCSLGTDYSVALSAGQNASGSQRRMINAGEYVAYNLYQDSSRTEPWGDGGATGTVLSGTGTGVNEEVIVYGRVPSQTTPSPGTYTDTVQVTIAW</sequence>
<dbReference type="RefSeq" id="WP_196474914.1">
    <property type="nucleotide sequence ID" value="NZ_JACFYX020000011.1"/>
</dbReference>
<dbReference type="EMBL" id="JACFYX010000007">
    <property type="protein sequence ID" value="MBG0835446.1"/>
    <property type="molecule type" value="Genomic_DNA"/>
</dbReference>
<evidence type="ECO:0000259" key="2">
    <source>
        <dbReference type="Pfam" id="PF05229"/>
    </source>
</evidence>
<keyword evidence="4" id="KW-1185">Reference proteome</keyword>
<dbReference type="SMART" id="SM00972">
    <property type="entry name" value="SCPU"/>
    <property type="match status" value="1"/>
</dbReference>
<accession>A0A931CWW8</accession>
<gene>
    <name evidence="3" type="ORF">H3221_10020</name>
</gene>
<feature type="domain" description="Spore coat protein U/FanG" evidence="2">
    <location>
        <begin position="28"/>
        <end position="175"/>
    </location>
</feature>
<protein>
    <submittedName>
        <fullName evidence="3">Spore coat U domain-containing protein</fullName>
    </submittedName>
</protein>
<name>A0A931CWW8_9PSED</name>
<evidence type="ECO:0000313" key="3">
    <source>
        <dbReference type="EMBL" id="MBG0835446.1"/>
    </source>
</evidence>